<evidence type="ECO:0000256" key="2">
    <source>
        <dbReference type="ARBA" id="ARBA00022649"/>
    </source>
</evidence>
<dbReference type="InterPro" id="IPR012933">
    <property type="entry name" value="HicA_mRNA_interferase"/>
</dbReference>
<evidence type="ECO:0000256" key="6">
    <source>
        <dbReference type="ARBA" id="ARBA00022884"/>
    </source>
</evidence>
<protein>
    <submittedName>
        <fullName evidence="8">Predicted RNA binding protein YcfA, dsRBD-like fold, HicA-like mRNA interferase family</fullName>
    </submittedName>
</protein>
<name>A0A1I1YJY8_9BACT</name>
<dbReference type="Gene3D" id="3.30.920.30">
    <property type="entry name" value="Hypothetical protein"/>
    <property type="match status" value="1"/>
</dbReference>
<keyword evidence="5" id="KW-0378">Hydrolase</keyword>
<dbReference type="GO" id="GO:0004519">
    <property type="term" value="F:endonuclease activity"/>
    <property type="evidence" value="ECO:0007669"/>
    <property type="project" value="UniProtKB-KW"/>
</dbReference>
<comment type="similarity">
    <text evidence="1">Belongs to the HicA mRNA interferase family.</text>
</comment>
<dbReference type="Pfam" id="PF07927">
    <property type="entry name" value="HicA_toxin"/>
    <property type="match status" value="1"/>
</dbReference>
<evidence type="ECO:0000256" key="5">
    <source>
        <dbReference type="ARBA" id="ARBA00022801"/>
    </source>
</evidence>
<keyword evidence="9" id="KW-1185">Reference proteome</keyword>
<evidence type="ECO:0000256" key="7">
    <source>
        <dbReference type="ARBA" id="ARBA00023016"/>
    </source>
</evidence>
<evidence type="ECO:0000256" key="3">
    <source>
        <dbReference type="ARBA" id="ARBA00022722"/>
    </source>
</evidence>
<dbReference type="EMBL" id="FOLQ01000011">
    <property type="protein sequence ID" value="SFE19612.1"/>
    <property type="molecule type" value="Genomic_DNA"/>
</dbReference>
<keyword evidence="6" id="KW-0694">RNA-binding</keyword>
<keyword evidence="4" id="KW-0255">Endonuclease</keyword>
<evidence type="ECO:0000256" key="1">
    <source>
        <dbReference type="ARBA" id="ARBA00006620"/>
    </source>
</evidence>
<sequence length="61" mass="7198">MKRLDLIRHLEKQGCELLREGGSHTLYVNRATQRSSTVPRHREINDFLARKICRDLQIIDP</sequence>
<accession>A0A1I1YJY8</accession>
<proteinExistence type="inferred from homology"/>
<dbReference type="GO" id="GO:0016787">
    <property type="term" value="F:hydrolase activity"/>
    <property type="evidence" value="ECO:0007669"/>
    <property type="project" value="UniProtKB-KW"/>
</dbReference>
<dbReference type="RefSeq" id="WP_093830728.1">
    <property type="nucleotide sequence ID" value="NZ_FOLQ01000011.1"/>
</dbReference>
<evidence type="ECO:0000256" key="4">
    <source>
        <dbReference type="ARBA" id="ARBA00022759"/>
    </source>
</evidence>
<reference evidence="8 9" key="1">
    <citation type="submission" date="2016-10" db="EMBL/GenBank/DDBJ databases">
        <authorList>
            <person name="de Groot N.N."/>
        </authorList>
    </citation>
    <scope>NUCLEOTIDE SEQUENCE [LARGE SCALE GENOMIC DNA]</scope>
    <source>
        <strain evidence="8 9">DSM 26130</strain>
    </source>
</reference>
<keyword evidence="2" id="KW-1277">Toxin-antitoxin system</keyword>
<gene>
    <name evidence="8" type="ORF">SAMN05216167_11180</name>
</gene>
<evidence type="ECO:0000313" key="9">
    <source>
        <dbReference type="Proteomes" id="UP000198598"/>
    </source>
</evidence>
<keyword evidence="7" id="KW-0346">Stress response</keyword>
<dbReference type="Proteomes" id="UP000198598">
    <property type="component" value="Unassembled WGS sequence"/>
</dbReference>
<organism evidence="8 9">
    <name type="scientific">Spirosoma endophyticum</name>
    <dbReference type="NCBI Taxonomy" id="662367"/>
    <lineage>
        <taxon>Bacteria</taxon>
        <taxon>Pseudomonadati</taxon>
        <taxon>Bacteroidota</taxon>
        <taxon>Cytophagia</taxon>
        <taxon>Cytophagales</taxon>
        <taxon>Cytophagaceae</taxon>
        <taxon>Spirosoma</taxon>
    </lineage>
</organism>
<dbReference type="InterPro" id="IPR038570">
    <property type="entry name" value="HicA_sf"/>
</dbReference>
<dbReference type="OrthoDB" id="9798547at2"/>
<dbReference type="SUPFAM" id="SSF54786">
    <property type="entry name" value="YcfA/nrd intein domain"/>
    <property type="match status" value="1"/>
</dbReference>
<keyword evidence="3" id="KW-0540">Nuclease</keyword>
<dbReference type="GO" id="GO:0003729">
    <property type="term" value="F:mRNA binding"/>
    <property type="evidence" value="ECO:0007669"/>
    <property type="project" value="InterPro"/>
</dbReference>
<dbReference type="STRING" id="662367.SAMN05216167_11180"/>
<dbReference type="AlphaFoldDB" id="A0A1I1YJY8"/>
<evidence type="ECO:0000313" key="8">
    <source>
        <dbReference type="EMBL" id="SFE19612.1"/>
    </source>
</evidence>